<keyword evidence="5" id="KW-0158">Chromosome</keyword>
<evidence type="ECO:0000256" key="2">
    <source>
        <dbReference type="ARBA" id="ARBA00004574"/>
    </source>
</evidence>
<keyword evidence="8" id="KW-0539">Nucleus</keyword>
<reference evidence="11 12" key="1">
    <citation type="submission" date="2019-08" db="EMBL/GenBank/DDBJ databases">
        <title>The genome sequence of a newly discovered highly antifungal drug resistant Aspergillus species, Aspergillus tanneri NIH 1004.</title>
        <authorList>
            <person name="Mounaud S."/>
            <person name="Singh I."/>
            <person name="Joardar V."/>
            <person name="Pakala S."/>
            <person name="Pakala S."/>
            <person name="Venepally P."/>
            <person name="Chung J.K."/>
            <person name="Losada L."/>
            <person name="Nierman W.C."/>
        </authorList>
    </citation>
    <scope>NUCLEOTIDE SEQUENCE [LARGE SCALE GENOMIC DNA]</scope>
    <source>
        <strain evidence="11 12">NIH1004</strain>
    </source>
</reference>
<evidence type="ECO:0000256" key="3">
    <source>
        <dbReference type="ARBA" id="ARBA00008442"/>
    </source>
</evidence>
<evidence type="ECO:0000256" key="4">
    <source>
        <dbReference type="ARBA" id="ARBA00015253"/>
    </source>
</evidence>
<dbReference type="InterPro" id="IPR012340">
    <property type="entry name" value="NA-bd_OB-fold"/>
</dbReference>
<dbReference type="OrthoDB" id="2186770at2759"/>
<keyword evidence="6" id="KW-0779">Telomere</keyword>
<dbReference type="SUPFAM" id="SSF50249">
    <property type="entry name" value="Nucleic acid-binding proteins"/>
    <property type="match status" value="2"/>
</dbReference>
<dbReference type="InterPro" id="IPR032042">
    <property type="entry name" value="POT1PC"/>
</dbReference>
<gene>
    <name evidence="11" type="ORF">ATNIH1004_004116</name>
</gene>
<comment type="caution">
    <text evidence="11">The sequence shown here is derived from an EMBL/GenBank/DDBJ whole genome shotgun (WGS) entry which is preliminary data.</text>
</comment>
<name>A0A5M9MTM0_9EURO</name>
<dbReference type="GeneID" id="54326818"/>
<dbReference type="PANTHER" id="PTHR14513">
    <property type="entry name" value="PROTECTION OF TELOMERES 1"/>
    <property type="match status" value="1"/>
</dbReference>
<dbReference type="InterPro" id="IPR011564">
    <property type="entry name" value="Telomer_end-bd_POT1/Cdc13"/>
</dbReference>
<dbReference type="Pfam" id="PF16686">
    <property type="entry name" value="POT1PC"/>
    <property type="match status" value="1"/>
</dbReference>
<evidence type="ECO:0000313" key="11">
    <source>
        <dbReference type="EMBL" id="KAA8648233.1"/>
    </source>
</evidence>
<dbReference type="VEuPathDB" id="FungiDB:EYZ11_012106"/>
<evidence type="ECO:0000256" key="6">
    <source>
        <dbReference type="ARBA" id="ARBA00022895"/>
    </source>
</evidence>
<comment type="subcellular location">
    <subcellularLocation>
        <location evidence="2">Chromosome</location>
        <location evidence="2">Telomere</location>
    </subcellularLocation>
    <subcellularLocation>
        <location evidence="1">Nucleus</location>
    </subcellularLocation>
</comment>
<evidence type="ECO:0000313" key="12">
    <source>
        <dbReference type="Proteomes" id="UP000324241"/>
    </source>
</evidence>
<evidence type="ECO:0000256" key="7">
    <source>
        <dbReference type="ARBA" id="ARBA00023125"/>
    </source>
</evidence>
<sequence length="627" mass="71276">MVRAPNLRSETELRIMANGLGSSKLVDISTALSTQGVVSVIGVVVDVFQGPWRSKGTSSCTTFTLKDSNLNNGHTWDGLKVKYFRDNESQLPPVREGDVKKFNGKPLGVAAQADDIPWAVFRRDSDPNSSAAPMCGPTPFEPSAIEKRLSLSLLELSFNIKRFRISSSETLPPQSYSAGPSASKTKHTWNKFTLIQDAQYETYVNLVGEVVKLYPHGGDKALMYVTDYTTNKNLPDHTYDDEKDCGLDSYSFERFSKRRWTGPSGQMSLSVTTWEPHATFVHQNVKEGDIVQLMNVHIKRSNLRDNMEAVIHGGNYNNRTFKVRIVNVEKDDRAKELLRRKEEYWNKKKRSKRKSQAGNEATKAPKKSNKKQKQKPEAKQEESQTSLAIKKRYATNKTIVAGNPGCSNRSIEDIITNKSHNNIAPYNIEYRFPFQNLCYRSTVRVVDYFPPSLEDFAVPNQEDTKRRVSNNYEDFDEGFTGWEWRFCLLVESSPPPAPGQPKEQMKLFVSSHDAEYLLHMDATDLRKNSVRLAQLREKLFLLWGNLEEEKRKSAEQTTLVPHNPSTLSSRPFTCCIKEYGVICSHRANTKTDPDNMSSDDDESSSCSHDGCFGWDRRFAMFYTSIQQ</sequence>
<feature type="region of interest" description="Disordered" evidence="9">
    <location>
        <begin position="344"/>
        <end position="388"/>
    </location>
</feature>
<dbReference type="RefSeq" id="XP_033427594.1">
    <property type="nucleotide sequence ID" value="XM_033568788.1"/>
</dbReference>
<dbReference type="AlphaFoldDB" id="A0A5M9MTM0"/>
<organism evidence="11 12">
    <name type="scientific">Aspergillus tanneri</name>
    <dbReference type="NCBI Taxonomy" id="1220188"/>
    <lineage>
        <taxon>Eukaryota</taxon>
        <taxon>Fungi</taxon>
        <taxon>Dikarya</taxon>
        <taxon>Ascomycota</taxon>
        <taxon>Pezizomycotina</taxon>
        <taxon>Eurotiomycetes</taxon>
        <taxon>Eurotiomycetidae</taxon>
        <taxon>Eurotiales</taxon>
        <taxon>Aspergillaceae</taxon>
        <taxon>Aspergillus</taxon>
        <taxon>Aspergillus subgen. Circumdati</taxon>
    </lineage>
</organism>
<evidence type="ECO:0000259" key="10">
    <source>
        <dbReference type="SMART" id="SM00976"/>
    </source>
</evidence>
<proteinExistence type="inferred from homology"/>
<evidence type="ECO:0000256" key="8">
    <source>
        <dbReference type="ARBA" id="ARBA00023242"/>
    </source>
</evidence>
<keyword evidence="7" id="KW-0238">DNA-binding</keyword>
<dbReference type="PANTHER" id="PTHR14513:SF0">
    <property type="entry name" value="PROTECTION OF TELOMERES PROTEIN 1"/>
    <property type="match status" value="1"/>
</dbReference>
<dbReference type="SMART" id="SM00976">
    <property type="entry name" value="Telo_bind"/>
    <property type="match status" value="1"/>
</dbReference>
<protein>
    <recommendedName>
        <fullName evidence="4">Protection of telomeres protein 1</fullName>
    </recommendedName>
</protein>
<dbReference type="FunFam" id="2.40.50.140:FF:000303">
    <property type="entry name" value="Protection of telomeres protein 1"/>
    <property type="match status" value="1"/>
</dbReference>
<dbReference type="EMBL" id="QUQM01000003">
    <property type="protein sequence ID" value="KAA8648233.1"/>
    <property type="molecule type" value="Genomic_DNA"/>
</dbReference>
<dbReference type="Pfam" id="PF02765">
    <property type="entry name" value="POT1"/>
    <property type="match status" value="1"/>
</dbReference>
<evidence type="ECO:0000256" key="1">
    <source>
        <dbReference type="ARBA" id="ARBA00004123"/>
    </source>
</evidence>
<dbReference type="Gene3D" id="2.40.50.140">
    <property type="entry name" value="Nucleic acid-binding proteins"/>
    <property type="match status" value="2"/>
</dbReference>
<evidence type="ECO:0000256" key="9">
    <source>
        <dbReference type="SAM" id="MobiDB-lite"/>
    </source>
</evidence>
<dbReference type="GO" id="GO:0016233">
    <property type="term" value="P:telomere capping"/>
    <property type="evidence" value="ECO:0007669"/>
    <property type="project" value="TreeGrafter"/>
</dbReference>
<dbReference type="GO" id="GO:0000783">
    <property type="term" value="C:nuclear telomere cap complex"/>
    <property type="evidence" value="ECO:0007669"/>
    <property type="project" value="TreeGrafter"/>
</dbReference>
<dbReference type="CDD" id="cd04497">
    <property type="entry name" value="hPOT1_OB1_like"/>
    <property type="match status" value="1"/>
</dbReference>
<feature type="compositionally biased region" description="Basic residues" evidence="9">
    <location>
        <begin position="364"/>
        <end position="373"/>
    </location>
</feature>
<comment type="similarity">
    <text evidence="3">Belongs to the telombin family.</text>
</comment>
<evidence type="ECO:0000256" key="5">
    <source>
        <dbReference type="ARBA" id="ARBA00022454"/>
    </source>
</evidence>
<dbReference type="InterPro" id="IPR028389">
    <property type="entry name" value="POT1"/>
</dbReference>
<dbReference type="GO" id="GO:0032210">
    <property type="term" value="P:regulation of telomere maintenance via telomerase"/>
    <property type="evidence" value="ECO:0007669"/>
    <property type="project" value="TreeGrafter"/>
</dbReference>
<dbReference type="Proteomes" id="UP000324241">
    <property type="component" value="Unassembled WGS sequence"/>
</dbReference>
<dbReference type="GO" id="GO:0098505">
    <property type="term" value="F:G-rich strand telomeric DNA binding"/>
    <property type="evidence" value="ECO:0007669"/>
    <property type="project" value="TreeGrafter"/>
</dbReference>
<dbReference type="GO" id="GO:0010521">
    <property type="term" value="F:telomerase inhibitor activity"/>
    <property type="evidence" value="ECO:0007669"/>
    <property type="project" value="TreeGrafter"/>
</dbReference>
<feature type="domain" description="Telomeric single stranded DNA binding POT1/Cdc13" evidence="10">
    <location>
        <begin position="25"/>
        <end position="158"/>
    </location>
</feature>
<accession>A0A5M9MTM0</accession>